<comment type="caution">
    <text evidence="1">The sequence shown here is derived from an EMBL/GenBank/DDBJ whole genome shotgun (WGS) entry which is preliminary data.</text>
</comment>
<gene>
    <name evidence="1" type="ORF">BEP19_14765</name>
</gene>
<reference evidence="1 2" key="1">
    <citation type="submission" date="2016-08" db="EMBL/GenBank/DDBJ databases">
        <title>Novel Firmicute Genomes.</title>
        <authorList>
            <person name="Poppleton D.I."/>
            <person name="Gribaldo S."/>
        </authorList>
    </citation>
    <scope>NUCLEOTIDE SEQUENCE [LARGE SCALE GENOMIC DNA]</scope>
    <source>
        <strain evidence="1 2">RAOx-1</strain>
    </source>
</reference>
<sequence length="123" mass="13641">MAIKIYHDEDCTQEVTEANPIRTDHPISGSTETVQVYVKNDNADRYYTDVTAQPQGDDASFIDLSLDGSDYADTLDLSDFGSEGNADTSVRNLWVKVTTPQVDEVQNRRDSSVNISAKEYAVD</sequence>
<protein>
    <submittedName>
        <fullName evidence="1">Uncharacterized protein</fullName>
    </submittedName>
</protein>
<dbReference type="RefSeq" id="WP_120191012.1">
    <property type="nucleotide sequence ID" value="NZ_MCHY01000012.1"/>
</dbReference>
<name>A0A419SE39_9BACL</name>
<organism evidence="1 2">
    <name type="scientific">Ammoniphilus oxalaticus</name>
    <dbReference type="NCBI Taxonomy" id="66863"/>
    <lineage>
        <taxon>Bacteria</taxon>
        <taxon>Bacillati</taxon>
        <taxon>Bacillota</taxon>
        <taxon>Bacilli</taxon>
        <taxon>Bacillales</taxon>
        <taxon>Paenibacillaceae</taxon>
        <taxon>Aneurinibacillus group</taxon>
        <taxon>Ammoniphilus</taxon>
    </lineage>
</organism>
<keyword evidence="2" id="KW-1185">Reference proteome</keyword>
<dbReference type="EMBL" id="MCHY01000012">
    <property type="protein sequence ID" value="RKD21481.1"/>
    <property type="molecule type" value="Genomic_DNA"/>
</dbReference>
<dbReference type="OrthoDB" id="2876571at2"/>
<evidence type="ECO:0000313" key="1">
    <source>
        <dbReference type="EMBL" id="RKD21481.1"/>
    </source>
</evidence>
<proteinExistence type="predicted"/>
<accession>A0A419SE39</accession>
<dbReference type="Proteomes" id="UP000284219">
    <property type="component" value="Unassembled WGS sequence"/>
</dbReference>
<evidence type="ECO:0000313" key="2">
    <source>
        <dbReference type="Proteomes" id="UP000284219"/>
    </source>
</evidence>
<dbReference type="AlphaFoldDB" id="A0A419SE39"/>